<evidence type="ECO:0008006" key="3">
    <source>
        <dbReference type="Google" id="ProtNLM"/>
    </source>
</evidence>
<reference evidence="1 2" key="1">
    <citation type="submission" date="2024-05" db="EMBL/GenBank/DDBJ databases">
        <authorList>
            <person name="Wallberg A."/>
        </authorList>
    </citation>
    <scope>NUCLEOTIDE SEQUENCE [LARGE SCALE GENOMIC DNA]</scope>
</reference>
<evidence type="ECO:0000313" key="1">
    <source>
        <dbReference type="EMBL" id="CAL4152325.1"/>
    </source>
</evidence>
<accession>A0AAV2RYE2</accession>
<gene>
    <name evidence="1" type="ORF">MNOR_LOCUS30936</name>
</gene>
<name>A0AAV2RYE2_MEGNR</name>
<proteinExistence type="predicted"/>
<sequence length="202" mass="23142">MKKQKTTPEDLCKLNFEKCLDEGRMIMVLVCLVLLKGDMVSVQKRCAALSYNTLKIKYGFNRSQYNHVTSGMPLNKMDISLLSIIIHAFGGLNPGERHEDQQLQDDLRELKESRNSYVHEKQSSSMDKTKLKTKLKDTETLCVRIMEQLKSHCDPKIYPSEAEIDKNIGIIQNNFFSLQDTLYDHIKDKVGCTCPKQPMAVP</sequence>
<dbReference type="AlphaFoldDB" id="A0AAV2RYE2"/>
<dbReference type="EMBL" id="CAXKWB010038770">
    <property type="protein sequence ID" value="CAL4152325.1"/>
    <property type="molecule type" value="Genomic_DNA"/>
</dbReference>
<keyword evidence="2" id="KW-1185">Reference proteome</keyword>
<organism evidence="1 2">
    <name type="scientific">Meganyctiphanes norvegica</name>
    <name type="common">Northern krill</name>
    <name type="synonym">Thysanopoda norvegica</name>
    <dbReference type="NCBI Taxonomy" id="48144"/>
    <lineage>
        <taxon>Eukaryota</taxon>
        <taxon>Metazoa</taxon>
        <taxon>Ecdysozoa</taxon>
        <taxon>Arthropoda</taxon>
        <taxon>Crustacea</taxon>
        <taxon>Multicrustacea</taxon>
        <taxon>Malacostraca</taxon>
        <taxon>Eumalacostraca</taxon>
        <taxon>Eucarida</taxon>
        <taxon>Euphausiacea</taxon>
        <taxon>Euphausiidae</taxon>
        <taxon>Meganyctiphanes</taxon>
    </lineage>
</organism>
<evidence type="ECO:0000313" key="2">
    <source>
        <dbReference type="Proteomes" id="UP001497623"/>
    </source>
</evidence>
<comment type="caution">
    <text evidence="1">The sequence shown here is derived from an EMBL/GenBank/DDBJ whole genome shotgun (WGS) entry which is preliminary data.</text>
</comment>
<dbReference type="Proteomes" id="UP001497623">
    <property type="component" value="Unassembled WGS sequence"/>
</dbReference>
<protein>
    <recommendedName>
        <fullName evidence="3">DZIP3-like HEPN domain-containing protein</fullName>
    </recommendedName>
</protein>